<dbReference type="Proteomes" id="UP000316360">
    <property type="component" value="Unassembled WGS sequence"/>
</dbReference>
<organism evidence="5 6">
    <name type="scientific">Aerophobetes bacterium</name>
    <dbReference type="NCBI Taxonomy" id="2030807"/>
    <lineage>
        <taxon>Bacteria</taxon>
        <taxon>Candidatus Aerophobota</taxon>
    </lineage>
</organism>
<evidence type="ECO:0000313" key="6">
    <source>
        <dbReference type="Proteomes" id="UP000316360"/>
    </source>
</evidence>
<reference evidence="5 6" key="1">
    <citation type="submission" date="2019-03" db="EMBL/GenBank/DDBJ databases">
        <title>Metabolic potential of uncultured bacteria and archaea associated with petroleum seepage in deep-sea sediments.</title>
        <authorList>
            <person name="Dong X."/>
            <person name="Hubert C."/>
        </authorList>
    </citation>
    <scope>NUCLEOTIDE SEQUENCE [LARGE SCALE GENOMIC DNA]</scope>
    <source>
        <strain evidence="5">E44_bin7</strain>
    </source>
</reference>
<comment type="cofactor">
    <cofactor evidence="1">
        <name>Mn(2+)</name>
        <dbReference type="ChEBI" id="CHEBI:29035"/>
    </cofactor>
</comment>
<feature type="domain" description="Serine/threonine specific protein phosphatases" evidence="4">
    <location>
        <begin position="20"/>
        <end position="304"/>
    </location>
</feature>
<dbReference type="PRINTS" id="PR00114">
    <property type="entry name" value="STPHPHTASE"/>
</dbReference>
<sequence>MNVIELAKKAFISKGGEFSTLVQEVTAILTRERFQKKVGEQVVEGGLVYLPEKGKVLVVGDLHGDLESLIFILEESDFIEKRDEEALYLVFLGDYGDRGEESPEVYYLILTLKSIFRKRIILLRGNHEGPKDLEVRPHDLPYFLREKYGNKGREAYAHLQRFFDSLHHSVIINGKYLMLHGGLPEGLTSLDEIAYAHERHPAKKYLEEILWSDPEEVEENYPSPRGAGRIFGRKLTMDVLSKLGVKTLIRSHQPCQGVSVNHGGKVLTLFSRKGSPYYNSQAAYLEIELSKEAKSGYELAKKAHRF</sequence>
<dbReference type="GO" id="GO:0046872">
    <property type="term" value="F:metal ion binding"/>
    <property type="evidence" value="ECO:0007669"/>
    <property type="project" value="UniProtKB-KW"/>
</dbReference>
<keyword evidence="3" id="KW-0464">Manganese</keyword>
<dbReference type="PANTHER" id="PTHR45668">
    <property type="entry name" value="SERINE/THREONINE-PROTEIN PHOSPHATASE 5-RELATED"/>
    <property type="match status" value="1"/>
</dbReference>
<dbReference type="SMART" id="SM00156">
    <property type="entry name" value="PP2Ac"/>
    <property type="match status" value="1"/>
</dbReference>
<dbReference type="Gene3D" id="3.60.21.10">
    <property type="match status" value="1"/>
</dbReference>
<dbReference type="AlphaFoldDB" id="A0A523S3T0"/>
<name>A0A523S3T0_UNCAE</name>
<proteinExistence type="predicted"/>
<dbReference type="EMBL" id="SOKJ01000056">
    <property type="protein sequence ID" value="TET12705.1"/>
    <property type="molecule type" value="Genomic_DNA"/>
</dbReference>
<keyword evidence="2" id="KW-0479">Metal-binding</keyword>
<dbReference type="GO" id="GO:0016787">
    <property type="term" value="F:hydrolase activity"/>
    <property type="evidence" value="ECO:0007669"/>
    <property type="project" value="InterPro"/>
</dbReference>
<evidence type="ECO:0000256" key="2">
    <source>
        <dbReference type="ARBA" id="ARBA00022723"/>
    </source>
</evidence>
<dbReference type="InterPro" id="IPR029052">
    <property type="entry name" value="Metallo-depent_PP-like"/>
</dbReference>
<evidence type="ECO:0000313" key="5">
    <source>
        <dbReference type="EMBL" id="TET12705.1"/>
    </source>
</evidence>
<protein>
    <submittedName>
        <fullName evidence="5">Serine/threonine protein phosphatase</fullName>
    </submittedName>
</protein>
<evidence type="ECO:0000256" key="3">
    <source>
        <dbReference type="ARBA" id="ARBA00023211"/>
    </source>
</evidence>
<dbReference type="InterPro" id="IPR051134">
    <property type="entry name" value="PPP_phosphatase"/>
</dbReference>
<dbReference type="InterPro" id="IPR004843">
    <property type="entry name" value="Calcineurin-like_PHP"/>
</dbReference>
<dbReference type="SUPFAM" id="SSF56300">
    <property type="entry name" value="Metallo-dependent phosphatases"/>
    <property type="match status" value="1"/>
</dbReference>
<evidence type="ECO:0000256" key="1">
    <source>
        <dbReference type="ARBA" id="ARBA00001936"/>
    </source>
</evidence>
<evidence type="ECO:0000259" key="4">
    <source>
        <dbReference type="SMART" id="SM00156"/>
    </source>
</evidence>
<accession>A0A523S3T0</accession>
<gene>
    <name evidence="5" type="ORF">E3J84_01125</name>
</gene>
<comment type="caution">
    <text evidence="5">The sequence shown here is derived from an EMBL/GenBank/DDBJ whole genome shotgun (WGS) entry which is preliminary data.</text>
</comment>
<dbReference type="CDD" id="cd00144">
    <property type="entry name" value="MPP_PPP_family"/>
    <property type="match status" value="1"/>
</dbReference>
<dbReference type="InterPro" id="IPR006186">
    <property type="entry name" value="Ser/Thr-sp_prot-phosphatase"/>
</dbReference>
<dbReference type="Pfam" id="PF00149">
    <property type="entry name" value="Metallophos"/>
    <property type="match status" value="1"/>
</dbReference>
<dbReference type="PANTHER" id="PTHR45668:SF9">
    <property type="entry name" value="SERINE_THREONINE-PROTEIN PHOSPHATASE 7"/>
    <property type="match status" value="1"/>
</dbReference>